<gene>
    <name evidence="1" type="ORF">ATORI0001_1251</name>
</gene>
<accession>B9CLS0</accession>
<comment type="caution">
    <text evidence="1">The sequence shown here is derived from an EMBL/GenBank/DDBJ whole genome shotgun (WGS) entry which is preliminary data.</text>
</comment>
<dbReference type="AlphaFoldDB" id="B9CLS0"/>
<evidence type="ECO:0000313" key="1">
    <source>
        <dbReference type="EMBL" id="EEE17361.1"/>
    </source>
</evidence>
<name>B9CLS0_LANR4</name>
<sequence length="41" mass="4979">MNEKKHFIQIYIDEMKDGFYNTSINLSSKVKANLYKYLQFD</sequence>
<evidence type="ECO:0000313" key="2">
    <source>
        <dbReference type="Proteomes" id="UP000004070"/>
    </source>
</evidence>
<organism evidence="1 2">
    <name type="scientific">Lancefieldella rimae (strain ATCC 49626 / DSM 7090 / CCUG 31168 / NBRC 15546 / VPI D140H-11A)</name>
    <name type="common">Atopobium rimae</name>
    <dbReference type="NCBI Taxonomy" id="553184"/>
    <lineage>
        <taxon>Bacteria</taxon>
        <taxon>Bacillati</taxon>
        <taxon>Actinomycetota</taxon>
        <taxon>Coriobacteriia</taxon>
        <taxon>Coriobacteriales</taxon>
        <taxon>Atopobiaceae</taxon>
        <taxon>Lancefieldella</taxon>
    </lineage>
</organism>
<dbReference type="EMBL" id="ACFE01000002">
    <property type="protein sequence ID" value="EEE17361.1"/>
    <property type="molecule type" value="Genomic_DNA"/>
</dbReference>
<protein>
    <submittedName>
        <fullName evidence="1">Uncharacterized protein</fullName>
    </submittedName>
</protein>
<proteinExistence type="predicted"/>
<dbReference type="Proteomes" id="UP000004070">
    <property type="component" value="Unassembled WGS sequence"/>
</dbReference>
<reference evidence="1 2" key="1">
    <citation type="submission" date="2009-01" db="EMBL/GenBank/DDBJ databases">
        <authorList>
            <person name="Madupu R."/>
            <person name="Sebastian Y."/>
            <person name="Durkin A.S."/>
            <person name="Torralba M."/>
            <person name="Methe B."/>
            <person name="Sutton G.G."/>
            <person name="Strausberg R.L."/>
            <person name="Nelson K.E."/>
        </authorList>
    </citation>
    <scope>NUCLEOTIDE SEQUENCE [LARGE SCALE GENOMIC DNA]</scope>
    <source>
        <strain evidence="1 2">ATCC 49626</strain>
    </source>
</reference>